<comment type="caution">
    <text evidence="3">The sequence shown here is derived from an EMBL/GenBank/DDBJ whole genome shotgun (WGS) entry which is preliminary data.</text>
</comment>
<dbReference type="InterPro" id="IPR013762">
    <property type="entry name" value="Integrase-like_cat_sf"/>
</dbReference>
<dbReference type="Gene3D" id="1.10.443.10">
    <property type="entry name" value="Intergrase catalytic core"/>
    <property type="match status" value="1"/>
</dbReference>
<organism evidence="3">
    <name type="scientific">marine sediment metagenome</name>
    <dbReference type="NCBI Taxonomy" id="412755"/>
    <lineage>
        <taxon>unclassified sequences</taxon>
        <taxon>metagenomes</taxon>
        <taxon>ecological metagenomes</taxon>
    </lineage>
</organism>
<dbReference type="InterPro" id="IPR002104">
    <property type="entry name" value="Integrase_catalytic"/>
</dbReference>
<name>X1SFK6_9ZZZZ</name>
<dbReference type="InterPro" id="IPR050090">
    <property type="entry name" value="Tyrosine_recombinase_XerCD"/>
</dbReference>
<sequence length="192" mass="22209">MNTVEPIRDLNSIRTIKGNLKEQKNPRDLLLFVLGINTGLRISDILPLKLGDVQDKKGDPKDYVYITEKKTHKQRKIVLNSEVKKALQIYFTKSDIYDLNSYIFTSEKDNKNRPLTKAMAWHLVNKWCRKVGILERVGTHTLRKTLGYQMRKSGIAIEVIQEMLGHSSVNVTSRYIGINQEELEEIANKFHL</sequence>
<reference evidence="3" key="1">
    <citation type="journal article" date="2014" name="Front. Microbiol.">
        <title>High frequency of phylogenetically diverse reductive dehalogenase-homologous genes in deep subseafloor sedimentary metagenomes.</title>
        <authorList>
            <person name="Kawai M."/>
            <person name="Futagami T."/>
            <person name="Toyoda A."/>
            <person name="Takaki Y."/>
            <person name="Nishi S."/>
            <person name="Hori S."/>
            <person name="Arai W."/>
            <person name="Tsubouchi T."/>
            <person name="Morono Y."/>
            <person name="Uchiyama I."/>
            <person name="Ito T."/>
            <person name="Fujiyama A."/>
            <person name="Inagaki F."/>
            <person name="Takami H."/>
        </authorList>
    </citation>
    <scope>NUCLEOTIDE SEQUENCE</scope>
    <source>
        <strain evidence="3">Expedition CK06-06</strain>
    </source>
</reference>
<dbReference type="SUPFAM" id="SSF56349">
    <property type="entry name" value="DNA breaking-rejoining enzymes"/>
    <property type="match status" value="1"/>
</dbReference>
<dbReference type="AlphaFoldDB" id="X1SFK6"/>
<dbReference type="GO" id="GO:0015074">
    <property type="term" value="P:DNA integration"/>
    <property type="evidence" value="ECO:0007669"/>
    <property type="project" value="InterPro"/>
</dbReference>
<proteinExistence type="predicted"/>
<dbReference type="PANTHER" id="PTHR30349">
    <property type="entry name" value="PHAGE INTEGRASE-RELATED"/>
    <property type="match status" value="1"/>
</dbReference>
<dbReference type="EMBL" id="BARW01007609">
    <property type="protein sequence ID" value="GAI74195.1"/>
    <property type="molecule type" value="Genomic_DNA"/>
</dbReference>
<accession>X1SFK6</accession>
<dbReference type="InterPro" id="IPR011010">
    <property type="entry name" value="DNA_brk_join_enz"/>
</dbReference>
<keyword evidence="1" id="KW-0233">DNA recombination</keyword>
<feature type="domain" description="Tyr recombinase" evidence="2">
    <location>
        <begin position="1"/>
        <end position="188"/>
    </location>
</feature>
<evidence type="ECO:0000313" key="3">
    <source>
        <dbReference type="EMBL" id="GAI74195.1"/>
    </source>
</evidence>
<gene>
    <name evidence="3" type="ORF">S12H4_15797</name>
</gene>
<evidence type="ECO:0000256" key="1">
    <source>
        <dbReference type="ARBA" id="ARBA00023172"/>
    </source>
</evidence>
<dbReference type="PROSITE" id="PS51898">
    <property type="entry name" value="TYR_RECOMBINASE"/>
    <property type="match status" value="1"/>
</dbReference>
<protein>
    <recommendedName>
        <fullName evidence="2">Tyr recombinase domain-containing protein</fullName>
    </recommendedName>
</protein>
<evidence type="ECO:0000259" key="2">
    <source>
        <dbReference type="PROSITE" id="PS51898"/>
    </source>
</evidence>
<dbReference type="Pfam" id="PF00589">
    <property type="entry name" value="Phage_integrase"/>
    <property type="match status" value="1"/>
</dbReference>
<dbReference type="GO" id="GO:0006310">
    <property type="term" value="P:DNA recombination"/>
    <property type="evidence" value="ECO:0007669"/>
    <property type="project" value="UniProtKB-KW"/>
</dbReference>
<dbReference type="PANTHER" id="PTHR30349:SF82">
    <property type="entry name" value="INTEGRASE_RECOMBINASE YOEC-RELATED"/>
    <property type="match status" value="1"/>
</dbReference>
<dbReference type="GO" id="GO:0003677">
    <property type="term" value="F:DNA binding"/>
    <property type="evidence" value="ECO:0007669"/>
    <property type="project" value="InterPro"/>
</dbReference>